<sequence length="493" mass="55715">MDTQTKNIVIFPLPIQGPVNCMLKLAELILTLTQRTTITFLTTHFIHHHLHLHSSAPSRLTRFGPRFRFETVSDGLGSYENPREGHQLVGMTNHLGTQAQEAGGRVREILMGNGSDGRVTCVIADGFFWFMVDVAKEIGVALFYFETVSPCGLWTYLCVPHMVRAGDLPFPDGNLDELITSVPGMETYLRRRDLPSFCRDYDPNNPSVQLFLKEAEHYSRAQGHILNTFDDLEPELLSQMRPSSPNLYTVGPLHLNLVTRLGRESSKITNLPFSFSNSLWQEDRTCFTWLDSLPNRSVLFVSIGSLALMTKDQLVEFWHGLVDSETRFLWVRRPNSVIDCPDDDQLDLSEEILEATRERGCIVRWVPQEEVLAHRAIGGFLTHSGWNSTLESVIAGVPMICYPFFVDQQVNSRLVSEVWKIGLDMKDTCSRVVIQAMIKDLMGTRKDEFSRRAEDLAKLAAKAVGEGGSSYDNLNRLIEDIECMRFSKLGNAP</sequence>
<evidence type="ECO:0000256" key="2">
    <source>
        <dbReference type="ARBA" id="ARBA00022679"/>
    </source>
</evidence>
<dbReference type="FunFam" id="3.40.50.2000:FF:000040">
    <property type="entry name" value="UDP-glycosyltransferase 76C1"/>
    <property type="match status" value="1"/>
</dbReference>
<dbReference type="PANTHER" id="PTHR11926:SF1392">
    <property type="entry name" value="GLYCOSYLTRANSFERASE"/>
    <property type="match status" value="1"/>
</dbReference>
<gene>
    <name evidence="5" type="ORF">RND81_10G207700</name>
</gene>
<dbReference type="EMBL" id="JBDFQZ010000010">
    <property type="protein sequence ID" value="KAK9684403.1"/>
    <property type="molecule type" value="Genomic_DNA"/>
</dbReference>
<dbReference type="InterPro" id="IPR002213">
    <property type="entry name" value="UDP_glucos_trans"/>
</dbReference>
<dbReference type="SUPFAM" id="SSF53756">
    <property type="entry name" value="UDP-Glycosyltransferase/glycogen phosphorylase"/>
    <property type="match status" value="1"/>
</dbReference>
<evidence type="ECO:0000256" key="4">
    <source>
        <dbReference type="RuleBase" id="RU362057"/>
    </source>
</evidence>
<reference evidence="5" key="1">
    <citation type="submission" date="2024-03" db="EMBL/GenBank/DDBJ databases">
        <title>WGS assembly of Saponaria officinalis var. Norfolk2.</title>
        <authorList>
            <person name="Jenkins J."/>
            <person name="Shu S."/>
            <person name="Grimwood J."/>
            <person name="Barry K."/>
            <person name="Goodstein D."/>
            <person name="Schmutz J."/>
            <person name="Leebens-Mack J."/>
            <person name="Osbourn A."/>
        </authorList>
    </citation>
    <scope>NUCLEOTIDE SEQUENCE [LARGE SCALE GENOMIC DNA]</scope>
    <source>
        <strain evidence="5">JIC</strain>
    </source>
</reference>
<dbReference type="CDD" id="cd03784">
    <property type="entry name" value="GT1_Gtf-like"/>
    <property type="match status" value="1"/>
</dbReference>
<dbReference type="EC" id="2.4.1.-" evidence="4"/>
<dbReference type="GO" id="GO:0016104">
    <property type="term" value="P:triterpenoid biosynthetic process"/>
    <property type="evidence" value="ECO:0007669"/>
    <property type="project" value="UniProtKB-ARBA"/>
</dbReference>
<proteinExistence type="inferred from homology"/>
<dbReference type="Proteomes" id="UP001443914">
    <property type="component" value="Unassembled WGS sequence"/>
</dbReference>
<evidence type="ECO:0000256" key="3">
    <source>
        <dbReference type="RuleBase" id="RU003718"/>
    </source>
</evidence>
<keyword evidence="2 3" id="KW-0808">Transferase</keyword>
<comment type="caution">
    <text evidence="5">The sequence shown here is derived from an EMBL/GenBank/DDBJ whole genome shotgun (WGS) entry which is preliminary data.</text>
</comment>
<dbReference type="PROSITE" id="PS00375">
    <property type="entry name" value="UDPGT"/>
    <property type="match status" value="1"/>
</dbReference>
<evidence type="ECO:0000256" key="1">
    <source>
        <dbReference type="ARBA" id="ARBA00009995"/>
    </source>
</evidence>
<evidence type="ECO:0000313" key="5">
    <source>
        <dbReference type="EMBL" id="KAK9684403.1"/>
    </source>
</evidence>
<keyword evidence="6" id="KW-1185">Reference proteome</keyword>
<dbReference type="Gene3D" id="3.40.50.2000">
    <property type="entry name" value="Glycogen Phosphorylase B"/>
    <property type="match status" value="2"/>
</dbReference>
<dbReference type="GO" id="GO:0016135">
    <property type="term" value="P:saponin biosynthetic process"/>
    <property type="evidence" value="ECO:0007669"/>
    <property type="project" value="UniProtKB-ARBA"/>
</dbReference>
<dbReference type="PANTHER" id="PTHR11926">
    <property type="entry name" value="GLUCOSYL/GLUCURONOSYL TRANSFERASES"/>
    <property type="match status" value="1"/>
</dbReference>
<comment type="similarity">
    <text evidence="1 3">Belongs to the UDP-glycosyltransferase family.</text>
</comment>
<dbReference type="GO" id="GO:0080044">
    <property type="term" value="F:quercetin 7-O-glucosyltransferase activity"/>
    <property type="evidence" value="ECO:0007669"/>
    <property type="project" value="TreeGrafter"/>
</dbReference>
<dbReference type="Pfam" id="PF00201">
    <property type="entry name" value="UDPGT"/>
    <property type="match status" value="1"/>
</dbReference>
<name>A0AAW1I664_SAPOF</name>
<keyword evidence="3" id="KW-0328">Glycosyltransferase</keyword>
<evidence type="ECO:0000313" key="6">
    <source>
        <dbReference type="Proteomes" id="UP001443914"/>
    </source>
</evidence>
<protein>
    <recommendedName>
        <fullName evidence="4">Glycosyltransferase</fullName>
        <ecNumber evidence="4">2.4.1.-</ecNumber>
    </recommendedName>
</protein>
<dbReference type="GO" id="GO:0080043">
    <property type="term" value="F:quercetin 3-O-glucosyltransferase activity"/>
    <property type="evidence" value="ECO:0007669"/>
    <property type="project" value="TreeGrafter"/>
</dbReference>
<accession>A0AAW1I664</accession>
<organism evidence="5 6">
    <name type="scientific">Saponaria officinalis</name>
    <name type="common">Common soapwort</name>
    <name type="synonym">Lychnis saponaria</name>
    <dbReference type="NCBI Taxonomy" id="3572"/>
    <lineage>
        <taxon>Eukaryota</taxon>
        <taxon>Viridiplantae</taxon>
        <taxon>Streptophyta</taxon>
        <taxon>Embryophyta</taxon>
        <taxon>Tracheophyta</taxon>
        <taxon>Spermatophyta</taxon>
        <taxon>Magnoliopsida</taxon>
        <taxon>eudicotyledons</taxon>
        <taxon>Gunneridae</taxon>
        <taxon>Pentapetalae</taxon>
        <taxon>Caryophyllales</taxon>
        <taxon>Caryophyllaceae</taxon>
        <taxon>Caryophylleae</taxon>
        <taxon>Saponaria</taxon>
    </lineage>
</organism>
<dbReference type="AlphaFoldDB" id="A0AAW1I664"/>
<dbReference type="InterPro" id="IPR035595">
    <property type="entry name" value="UDP_glycos_trans_CS"/>
</dbReference>